<dbReference type="InterPro" id="IPR020843">
    <property type="entry name" value="ER"/>
</dbReference>
<protein>
    <recommendedName>
        <fullName evidence="1">Zinc-type alcohol dehydrogenase-like protein</fullName>
    </recommendedName>
</protein>
<dbReference type="Gene3D" id="3.90.180.10">
    <property type="entry name" value="Medium-chain alcohol dehydrogenases, catalytic domain"/>
    <property type="match status" value="1"/>
</dbReference>
<keyword evidence="1" id="KW-0560">Oxidoreductase</keyword>
<evidence type="ECO:0000256" key="1">
    <source>
        <dbReference type="RuleBase" id="RU364000"/>
    </source>
</evidence>
<keyword evidence="4" id="KW-1185">Reference proteome</keyword>
<dbReference type="PANTHER" id="PTHR43482:SF1">
    <property type="entry name" value="PROTEIN AST1-RELATED"/>
    <property type="match status" value="1"/>
</dbReference>
<sequence length="342" mass="37776">MASLMKKIGFYKETKHQHLIETLVPVPKPEGNDLLVEVSAVSINPVDVKIRQTKQSEKLTVLGFDSVGYVVDKGHTVTNFQVGDRVYYAGTTQRDGSHQQYQLVDARVVAKAPTNITNEEAAALPLTSLTAYELLFEKFCLIPEKNANKGKEILVINGGGGVGSILTQLAAWSGLKVAATASPKNFWWLKKNGVDVPVDYHQPLKPQLEKMRMEQIAYIAVLYDVAPYLEEIKEIVQPLGHIGMIVHTEQPIPLSEFKNRSISFDWEYMFTKTDAGVHEESQGAILRFIADLIEKKQLHSHLTKVYSEGITAASLERAMMEVGSGKGLGKLVVSGGVSRDNT</sequence>
<dbReference type="NCBIfam" id="TIGR02817">
    <property type="entry name" value="adh_fam_1"/>
    <property type="match status" value="1"/>
</dbReference>
<keyword evidence="1" id="KW-0862">Zinc</keyword>
<evidence type="ECO:0000313" key="4">
    <source>
        <dbReference type="Proteomes" id="UP000194933"/>
    </source>
</evidence>
<dbReference type="SMART" id="SM00829">
    <property type="entry name" value="PKS_ER"/>
    <property type="match status" value="1"/>
</dbReference>
<accession>A0A2C9XPH1</accession>
<comment type="caution">
    <text evidence="3">The sequence shown here is derived from an EMBL/GenBank/DDBJ whole genome shotgun (WGS) entry which is preliminary data.</text>
</comment>
<dbReference type="CDD" id="cd08252">
    <property type="entry name" value="AL_MDR"/>
    <property type="match status" value="1"/>
</dbReference>
<keyword evidence="1" id="KW-0479">Metal-binding</keyword>
<dbReference type="Gene3D" id="3.40.50.720">
    <property type="entry name" value="NAD(P)-binding Rossmann-like Domain"/>
    <property type="match status" value="1"/>
</dbReference>
<evidence type="ECO:0000259" key="2">
    <source>
        <dbReference type="SMART" id="SM00829"/>
    </source>
</evidence>
<dbReference type="InterPro" id="IPR036291">
    <property type="entry name" value="NAD(P)-bd_dom_sf"/>
</dbReference>
<comment type="similarity">
    <text evidence="1">Belongs to the zinc-containing alcohol dehydrogenase family. Quinone oxidoreductase subfamily.</text>
</comment>
<dbReference type="GO" id="GO:0008270">
    <property type="term" value="F:zinc ion binding"/>
    <property type="evidence" value="ECO:0007669"/>
    <property type="project" value="InterPro"/>
</dbReference>
<dbReference type="STRING" id="1987383.A5844_000318"/>
<name>A0A2C9XPH1_9ENTE</name>
<feature type="domain" description="Enoyl reductase (ER)" evidence="2">
    <location>
        <begin position="18"/>
        <end position="333"/>
    </location>
</feature>
<dbReference type="SUPFAM" id="SSF50129">
    <property type="entry name" value="GroES-like"/>
    <property type="match status" value="1"/>
</dbReference>
<dbReference type="EMBL" id="NGMO01000001">
    <property type="protein sequence ID" value="OTP12102.1"/>
    <property type="molecule type" value="Genomic_DNA"/>
</dbReference>
<reference evidence="3 4" key="1">
    <citation type="submission" date="2017-05" db="EMBL/GenBank/DDBJ databases">
        <title>The Genome Sequence of Enterococcus sp. 10A9_DIV0425.</title>
        <authorList>
            <consortium name="The Broad Institute Genomics Platform"/>
            <consortium name="The Broad Institute Genomic Center for Infectious Diseases"/>
            <person name="Earl A."/>
            <person name="Manson A."/>
            <person name="Schwartman J."/>
            <person name="Gilmore M."/>
            <person name="Abouelleil A."/>
            <person name="Cao P."/>
            <person name="Chapman S."/>
            <person name="Cusick C."/>
            <person name="Shea T."/>
            <person name="Young S."/>
            <person name="Neafsey D."/>
            <person name="Nusbaum C."/>
            <person name="Birren B."/>
        </authorList>
    </citation>
    <scope>NUCLEOTIDE SEQUENCE [LARGE SCALE GENOMIC DNA]</scope>
    <source>
        <strain evidence="3 4">10A9_DIV0425</strain>
    </source>
</reference>
<proteinExistence type="inferred from homology"/>
<organism evidence="3 4">
    <name type="scientific">Candidatus Enterococcus wittei</name>
    <dbReference type="NCBI Taxonomy" id="1987383"/>
    <lineage>
        <taxon>Bacteria</taxon>
        <taxon>Bacillati</taxon>
        <taxon>Bacillota</taxon>
        <taxon>Bacilli</taxon>
        <taxon>Lactobacillales</taxon>
        <taxon>Enterococcaceae</taxon>
        <taxon>Enterococcus</taxon>
    </lineage>
</organism>
<gene>
    <name evidence="3" type="ORF">A5844_000318</name>
</gene>
<dbReference type="InterPro" id="IPR014182">
    <property type="entry name" value="ADH_Zn_typ-1"/>
</dbReference>
<dbReference type="InterPro" id="IPR052585">
    <property type="entry name" value="Lipid_raft_assoc_Zn_ADH"/>
</dbReference>
<dbReference type="SUPFAM" id="SSF51735">
    <property type="entry name" value="NAD(P)-binding Rossmann-fold domains"/>
    <property type="match status" value="1"/>
</dbReference>
<dbReference type="PANTHER" id="PTHR43482">
    <property type="entry name" value="PROTEIN AST1-RELATED"/>
    <property type="match status" value="1"/>
</dbReference>
<dbReference type="InterPro" id="IPR011032">
    <property type="entry name" value="GroES-like_sf"/>
</dbReference>
<dbReference type="InterPro" id="IPR013154">
    <property type="entry name" value="ADH-like_N"/>
</dbReference>
<dbReference type="RefSeq" id="WP_086283315.1">
    <property type="nucleotide sequence ID" value="NZ_NGMO01000001.1"/>
</dbReference>
<dbReference type="Pfam" id="PF08240">
    <property type="entry name" value="ADH_N"/>
    <property type="match status" value="1"/>
</dbReference>
<dbReference type="GO" id="GO:0016491">
    <property type="term" value="F:oxidoreductase activity"/>
    <property type="evidence" value="ECO:0007669"/>
    <property type="project" value="UniProtKB-KW"/>
</dbReference>
<dbReference type="AlphaFoldDB" id="A0A2C9XPH1"/>
<dbReference type="Proteomes" id="UP000194933">
    <property type="component" value="Unassembled WGS sequence"/>
</dbReference>
<evidence type="ECO:0000313" key="3">
    <source>
        <dbReference type="EMBL" id="OTP12102.1"/>
    </source>
</evidence>